<comment type="caution">
    <text evidence="6">The sequence shown here is derived from an EMBL/GenBank/DDBJ whole genome shotgun (WGS) entry which is preliminary data.</text>
</comment>
<dbReference type="EMBL" id="QKWH01000012">
    <property type="protein sequence ID" value="PZR52201.1"/>
    <property type="molecule type" value="Genomic_DNA"/>
</dbReference>
<evidence type="ECO:0000259" key="4">
    <source>
        <dbReference type="SMART" id="SM00065"/>
    </source>
</evidence>
<dbReference type="AlphaFoldDB" id="A0A2W5YD59"/>
<dbReference type="Pfam" id="PF13185">
    <property type="entry name" value="GAF_2"/>
    <property type="match status" value="2"/>
</dbReference>
<protein>
    <submittedName>
        <fullName evidence="6">Histidine kinase</fullName>
    </submittedName>
</protein>
<feature type="domain" description="Histidine kinase/HSP90-like ATPase" evidence="5">
    <location>
        <begin position="442"/>
        <end position="532"/>
    </location>
</feature>
<proteinExistence type="predicted"/>
<keyword evidence="7" id="KW-1185">Reference proteome</keyword>
<dbReference type="SMART" id="SM00387">
    <property type="entry name" value="HATPase_c"/>
    <property type="match status" value="1"/>
</dbReference>
<dbReference type="Proteomes" id="UP000248783">
    <property type="component" value="Unassembled WGS sequence"/>
</dbReference>
<evidence type="ECO:0000256" key="1">
    <source>
        <dbReference type="ARBA" id="ARBA00022679"/>
    </source>
</evidence>
<evidence type="ECO:0000256" key="3">
    <source>
        <dbReference type="ARBA" id="ARBA00023012"/>
    </source>
</evidence>
<dbReference type="InterPro" id="IPR011712">
    <property type="entry name" value="Sig_transdc_His_kin_sub3_dim/P"/>
</dbReference>
<dbReference type="Pfam" id="PF02518">
    <property type="entry name" value="HATPase_c"/>
    <property type="match status" value="1"/>
</dbReference>
<dbReference type="SUPFAM" id="SSF55781">
    <property type="entry name" value="GAF domain-like"/>
    <property type="match status" value="2"/>
</dbReference>
<keyword evidence="1" id="KW-0808">Transferase</keyword>
<dbReference type="SMART" id="SM00065">
    <property type="entry name" value="GAF"/>
    <property type="match status" value="2"/>
</dbReference>
<dbReference type="Pfam" id="PF07730">
    <property type="entry name" value="HisKA_3"/>
    <property type="match status" value="1"/>
</dbReference>
<dbReference type="GO" id="GO:0046983">
    <property type="term" value="F:protein dimerization activity"/>
    <property type="evidence" value="ECO:0007669"/>
    <property type="project" value="InterPro"/>
</dbReference>
<evidence type="ECO:0000313" key="6">
    <source>
        <dbReference type="EMBL" id="PZR52201.1"/>
    </source>
</evidence>
<sequence>MLEAVLAVGRGLELETTLQRLVQAAADLAGARYAALGILDAAGRIGQFLTVGMSPHEVRAIGHYPTGHGILGELIRHPAPLRLSDLARDPRSAGIPAGHPPMHTFLGVPLRVHGTPFGNLYLTEKRDGGDFTAEDQRRIEALAAAASVAVENARLYDDARLRERWAVASEEISRRLLAGDAPDEVLGLVAAHATHVAGADVATIVVPDGDGLVVRAAFGSDAGGLVGATVPDESAYATEVYESGQPIVTVDAARDPRGATAFGGRLRVGPLAALPLGEPGRTRGVLSVGRRDGALAFPEVVVDALRGFASQAAVALELAERRRDAERLAVVRDRDRIARDLHDLAIQRLYATGLGLQGVARRLERRDAAEEAGRVASAVDDVDETISLIRTTIRGLQPPADDARRVGVRSRVIAEVEAATRTLGFPPALRFEGAVDALVPPGTADHLVAVVRESLSNVARHARARGVDVVLTATDDVVLSVADDGVGMPGDVTLSGLANLRRRADELGGTLTVGPCPGGVGTLVRWQVPLVSPA</sequence>
<feature type="domain" description="GAF" evidence="4">
    <location>
        <begin position="181"/>
        <end position="326"/>
    </location>
</feature>
<reference evidence="6 7" key="1">
    <citation type="submission" date="2018-06" db="EMBL/GenBank/DDBJ databases">
        <title>Whole genome sequencing of a novel hydrocarbon degrading bacterial strain, PW21 isolated from oil contaminated produced water sample.</title>
        <authorList>
            <person name="Nagkirti P."/>
            <person name="Shaikh A."/>
            <person name="Gowdaman V."/>
            <person name="Engineer A.E."/>
            <person name="Dagar S."/>
            <person name="Dhakephalkar P.K."/>
        </authorList>
    </citation>
    <scope>NUCLEOTIDE SEQUENCE [LARGE SCALE GENOMIC DNA]</scope>
    <source>
        <strain evidence="6 7">PW21</strain>
    </source>
</reference>
<dbReference type="PANTHER" id="PTHR24421:SF56">
    <property type="entry name" value="OXYGEN SENSOR HISTIDINE KINASE RESPONSE REGULATOR DOST"/>
    <property type="match status" value="1"/>
</dbReference>
<gene>
    <name evidence="6" type="ORF">DNL40_13230</name>
</gene>
<dbReference type="InterPro" id="IPR050482">
    <property type="entry name" value="Sensor_HK_TwoCompSys"/>
</dbReference>
<dbReference type="InterPro" id="IPR036890">
    <property type="entry name" value="HATPase_C_sf"/>
</dbReference>
<dbReference type="Gene3D" id="1.20.5.1930">
    <property type="match status" value="1"/>
</dbReference>
<evidence type="ECO:0000259" key="5">
    <source>
        <dbReference type="SMART" id="SM00387"/>
    </source>
</evidence>
<dbReference type="InterPro" id="IPR029016">
    <property type="entry name" value="GAF-like_dom_sf"/>
</dbReference>
<organism evidence="6 7">
    <name type="scientific">Xylanimonas oleitrophica</name>
    <dbReference type="NCBI Taxonomy" id="2607479"/>
    <lineage>
        <taxon>Bacteria</taxon>
        <taxon>Bacillati</taxon>
        <taxon>Actinomycetota</taxon>
        <taxon>Actinomycetes</taxon>
        <taxon>Micrococcales</taxon>
        <taxon>Promicromonosporaceae</taxon>
        <taxon>Xylanimonas</taxon>
    </lineage>
</organism>
<keyword evidence="2 6" id="KW-0418">Kinase</keyword>
<accession>A0A2W5YD59</accession>
<keyword evidence="3" id="KW-0902">Two-component regulatory system</keyword>
<dbReference type="InterPro" id="IPR003018">
    <property type="entry name" value="GAF"/>
</dbReference>
<name>A0A2W5YD59_9MICO</name>
<dbReference type="Gene3D" id="3.30.565.10">
    <property type="entry name" value="Histidine kinase-like ATPase, C-terminal domain"/>
    <property type="match status" value="1"/>
</dbReference>
<feature type="domain" description="GAF" evidence="4">
    <location>
        <begin position="13"/>
        <end position="160"/>
    </location>
</feature>
<evidence type="ECO:0000256" key="2">
    <source>
        <dbReference type="ARBA" id="ARBA00022777"/>
    </source>
</evidence>
<dbReference type="GO" id="GO:0016020">
    <property type="term" value="C:membrane"/>
    <property type="evidence" value="ECO:0007669"/>
    <property type="project" value="InterPro"/>
</dbReference>
<dbReference type="PANTHER" id="PTHR24421">
    <property type="entry name" value="NITRATE/NITRITE SENSOR PROTEIN NARX-RELATED"/>
    <property type="match status" value="1"/>
</dbReference>
<dbReference type="CDD" id="cd16917">
    <property type="entry name" value="HATPase_UhpB-NarQ-NarX-like"/>
    <property type="match status" value="1"/>
</dbReference>
<dbReference type="SUPFAM" id="SSF55874">
    <property type="entry name" value="ATPase domain of HSP90 chaperone/DNA topoisomerase II/histidine kinase"/>
    <property type="match status" value="1"/>
</dbReference>
<dbReference type="GO" id="GO:0000155">
    <property type="term" value="F:phosphorelay sensor kinase activity"/>
    <property type="evidence" value="ECO:0007669"/>
    <property type="project" value="InterPro"/>
</dbReference>
<dbReference type="InterPro" id="IPR003594">
    <property type="entry name" value="HATPase_dom"/>
</dbReference>
<evidence type="ECO:0000313" key="7">
    <source>
        <dbReference type="Proteomes" id="UP000248783"/>
    </source>
</evidence>
<dbReference type="Gene3D" id="3.30.450.40">
    <property type="match status" value="2"/>
</dbReference>